<evidence type="ECO:0000259" key="14">
    <source>
        <dbReference type="Pfam" id="PF18595"/>
    </source>
</evidence>
<dbReference type="InterPro" id="IPR038275">
    <property type="entry name" value="Nuf2_N_sf"/>
</dbReference>
<dbReference type="PANTHER" id="PTHR21650:SF2">
    <property type="entry name" value="KINETOCHORE PROTEIN NUF2"/>
    <property type="match status" value="1"/>
</dbReference>
<dbReference type="GO" id="GO:0051315">
    <property type="term" value="P:attachment of mitotic spindle microtubules to kinetochore"/>
    <property type="evidence" value="ECO:0007669"/>
    <property type="project" value="TreeGrafter"/>
</dbReference>
<dbReference type="Pfam" id="PF18595">
    <property type="entry name" value="Nuf2_DHR10-like"/>
    <property type="match status" value="1"/>
</dbReference>
<dbReference type="GO" id="GO:0051383">
    <property type="term" value="P:kinetochore organization"/>
    <property type="evidence" value="ECO:0007669"/>
    <property type="project" value="TreeGrafter"/>
</dbReference>
<dbReference type="EMBL" id="JAEPQZ010000001">
    <property type="protein sequence ID" value="KAG2185842.1"/>
    <property type="molecule type" value="Genomic_DNA"/>
</dbReference>
<proteinExistence type="inferred from homology"/>
<dbReference type="Pfam" id="PF03800">
    <property type="entry name" value="Nuf2"/>
    <property type="match status" value="1"/>
</dbReference>
<dbReference type="GO" id="GO:0005634">
    <property type="term" value="C:nucleus"/>
    <property type="evidence" value="ECO:0007669"/>
    <property type="project" value="UniProtKB-SubCell"/>
</dbReference>
<evidence type="ECO:0000259" key="13">
    <source>
        <dbReference type="Pfam" id="PF03800"/>
    </source>
</evidence>
<dbReference type="OrthoDB" id="8194677at2759"/>
<keyword evidence="11" id="KW-0137">Centromere</keyword>
<protein>
    <recommendedName>
        <fullName evidence="17">Kinetochore protein Nuf2</fullName>
    </recommendedName>
</protein>
<evidence type="ECO:0000256" key="4">
    <source>
        <dbReference type="ARBA" id="ARBA00022454"/>
    </source>
</evidence>
<dbReference type="PANTHER" id="PTHR21650">
    <property type="entry name" value="MEMBRALIN/KINETOCHORE PROTEIN NUF2"/>
    <property type="match status" value="1"/>
</dbReference>
<evidence type="ECO:0000313" key="15">
    <source>
        <dbReference type="EMBL" id="KAG2185842.1"/>
    </source>
</evidence>
<keyword evidence="7" id="KW-0995">Kinetochore</keyword>
<evidence type="ECO:0000256" key="5">
    <source>
        <dbReference type="ARBA" id="ARBA00022618"/>
    </source>
</evidence>
<dbReference type="Gene3D" id="1.10.418.60">
    <property type="entry name" value="Ncd80 complex, Nuf2 subunit"/>
    <property type="match status" value="1"/>
</dbReference>
<comment type="similarity">
    <text evidence="3">Belongs to the NUF2 family.</text>
</comment>
<evidence type="ECO:0000256" key="9">
    <source>
        <dbReference type="ARBA" id="ARBA00023242"/>
    </source>
</evidence>
<name>A0A8H7UL71_MORIS</name>
<evidence type="ECO:0000256" key="12">
    <source>
        <dbReference type="SAM" id="Coils"/>
    </source>
</evidence>
<dbReference type="AlphaFoldDB" id="A0A8H7UL71"/>
<dbReference type="GO" id="GO:0051301">
    <property type="term" value="P:cell division"/>
    <property type="evidence" value="ECO:0007669"/>
    <property type="project" value="UniProtKB-KW"/>
</dbReference>
<evidence type="ECO:0000256" key="3">
    <source>
        <dbReference type="ARBA" id="ARBA00005498"/>
    </source>
</evidence>
<evidence type="ECO:0000256" key="11">
    <source>
        <dbReference type="ARBA" id="ARBA00023328"/>
    </source>
</evidence>
<accession>A0A8H7UL71</accession>
<keyword evidence="9" id="KW-0539">Nucleus</keyword>
<dbReference type="GO" id="GO:0045132">
    <property type="term" value="P:meiotic chromosome segregation"/>
    <property type="evidence" value="ECO:0007669"/>
    <property type="project" value="TreeGrafter"/>
</dbReference>
<dbReference type="InterPro" id="IPR005549">
    <property type="entry name" value="Kinetochore_Nuf2_N"/>
</dbReference>
<dbReference type="InterPro" id="IPR041112">
    <property type="entry name" value="Nuf2_DHR10-like"/>
</dbReference>
<evidence type="ECO:0000256" key="8">
    <source>
        <dbReference type="ARBA" id="ARBA00023054"/>
    </source>
</evidence>
<feature type="domain" description="Kinetochore protein Nuf2 N-terminal" evidence="13">
    <location>
        <begin position="16"/>
        <end position="154"/>
    </location>
</feature>
<keyword evidence="10" id="KW-0131">Cell cycle</keyword>
<keyword evidence="8 12" id="KW-0175">Coiled coil</keyword>
<feature type="coiled-coil region" evidence="12">
    <location>
        <begin position="165"/>
        <end position="192"/>
    </location>
</feature>
<sequence>MYATRRNHAIESKVFYEVPTLSPPKLLECLNEIQLPFTEEDLLKPQALRTQYLFERILDLLMGVRSSQIEEVRDKALQNVENPVTLFCQEMHHDLLGLMLLYDRMSKLMLEIGFADFSFKDMTRPTHHRIIKILSSLVNYAKFREQRLTTFEQVSAVGDEVAMNRANLEQIHEEASAKLNQLREKMEAEEPETKAKKAENEEYGRKLRDQNKVANSIHTRYQELKAVQHQLRDELLTPSLLQQTKVYQIITIDREMERLRLRADQNPERVRTAIAKLSSSIEEENQAATENEATVRRLQAKIDTISSILEEVNSCVRLLSDCEEGLKNFEAFKRQNAINEENITKKSLEMQELINKEQYLSRMLNNLTQRISKMEQQQEKKRESVQHEIEQAQQEYNQTNSEVSKMQQQMSEIQVNAEQLEQQVGISSVT</sequence>
<feature type="domain" description="Nuf2 DHR10-like" evidence="14">
    <location>
        <begin position="278"/>
        <end position="394"/>
    </location>
</feature>
<reference evidence="15" key="1">
    <citation type="submission" date="2020-12" db="EMBL/GenBank/DDBJ databases">
        <title>Metabolic potential, ecology and presence of endohyphal bacteria is reflected in genomic diversity of Mucoromycotina.</title>
        <authorList>
            <person name="Muszewska A."/>
            <person name="Okrasinska A."/>
            <person name="Steczkiewicz K."/>
            <person name="Drgas O."/>
            <person name="Orlowska M."/>
            <person name="Perlinska-Lenart U."/>
            <person name="Aleksandrzak-Piekarczyk T."/>
            <person name="Szatraj K."/>
            <person name="Zielenkiewicz U."/>
            <person name="Pilsyk S."/>
            <person name="Malc E."/>
            <person name="Mieczkowski P."/>
            <person name="Kruszewska J.S."/>
            <person name="Biernat P."/>
            <person name="Pawlowska J."/>
        </authorList>
    </citation>
    <scope>NUCLEOTIDE SEQUENCE</scope>
    <source>
        <strain evidence="15">WA0000067209</strain>
    </source>
</reference>
<evidence type="ECO:0000256" key="10">
    <source>
        <dbReference type="ARBA" id="ARBA00023306"/>
    </source>
</evidence>
<keyword evidence="5" id="KW-0132">Cell division</keyword>
<evidence type="ECO:0000256" key="7">
    <source>
        <dbReference type="ARBA" id="ARBA00022838"/>
    </source>
</evidence>
<keyword evidence="6" id="KW-0498">Mitosis</keyword>
<organism evidence="15 16">
    <name type="scientific">Mortierella isabellina</name>
    <name type="common">Filamentous fungus</name>
    <name type="synonym">Umbelopsis isabellina</name>
    <dbReference type="NCBI Taxonomy" id="91625"/>
    <lineage>
        <taxon>Eukaryota</taxon>
        <taxon>Fungi</taxon>
        <taxon>Fungi incertae sedis</taxon>
        <taxon>Mucoromycota</taxon>
        <taxon>Mucoromycotina</taxon>
        <taxon>Umbelopsidomycetes</taxon>
        <taxon>Umbelopsidales</taxon>
        <taxon>Umbelopsidaceae</taxon>
        <taxon>Umbelopsis</taxon>
    </lineage>
</organism>
<evidence type="ECO:0000313" key="16">
    <source>
        <dbReference type="Proteomes" id="UP000654370"/>
    </source>
</evidence>
<evidence type="ECO:0000256" key="6">
    <source>
        <dbReference type="ARBA" id="ARBA00022776"/>
    </source>
</evidence>
<comment type="subcellular location">
    <subcellularLocation>
        <location evidence="2">Chromosome</location>
        <location evidence="2">Centromere</location>
        <location evidence="2">Kinetochore</location>
    </subcellularLocation>
    <subcellularLocation>
        <location evidence="1">Nucleus</location>
    </subcellularLocation>
</comment>
<keyword evidence="16" id="KW-1185">Reference proteome</keyword>
<gene>
    <name evidence="15" type="ORF">INT43_002279</name>
</gene>
<comment type="caution">
    <text evidence="15">The sequence shown here is derived from an EMBL/GenBank/DDBJ whole genome shotgun (WGS) entry which is preliminary data.</text>
</comment>
<dbReference type="GO" id="GO:0031262">
    <property type="term" value="C:Ndc80 complex"/>
    <property type="evidence" value="ECO:0007669"/>
    <property type="project" value="InterPro"/>
</dbReference>
<evidence type="ECO:0008006" key="17">
    <source>
        <dbReference type="Google" id="ProtNLM"/>
    </source>
</evidence>
<feature type="coiled-coil region" evidence="12">
    <location>
        <begin position="350"/>
        <end position="423"/>
    </location>
</feature>
<evidence type="ECO:0000256" key="1">
    <source>
        <dbReference type="ARBA" id="ARBA00004123"/>
    </source>
</evidence>
<dbReference type="GO" id="GO:0044877">
    <property type="term" value="F:protein-containing complex binding"/>
    <property type="evidence" value="ECO:0007669"/>
    <property type="project" value="TreeGrafter"/>
</dbReference>
<dbReference type="Proteomes" id="UP000654370">
    <property type="component" value="Unassembled WGS sequence"/>
</dbReference>
<dbReference type="GO" id="GO:0007052">
    <property type="term" value="P:mitotic spindle organization"/>
    <property type="evidence" value="ECO:0007669"/>
    <property type="project" value="TreeGrafter"/>
</dbReference>
<keyword evidence="4" id="KW-0158">Chromosome</keyword>
<evidence type="ECO:0000256" key="2">
    <source>
        <dbReference type="ARBA" id="ARBA00004629"/>
    </source>
</evidence>